<proteinExistence type="predicted"/>
<evidence type="ECO:0000256" key="3">
    <source>
        <dbReference type="SAM" id="SignalP"/>
    </source>
</evidence>
<gene>
    <name evidence="4" type="ORF">SAMN06265367_101813</name>
</gene>
<dbReference type="Pfam" id="PF00965">
    <property type="entry name" value="TIMP"/>
    <property type="match status" value="1"/>
</dbReference>
<organism evidence="4 5">
    <name type="scientific">Algoriphagus winogradskyi</name>
    <dbReference type="NCBI Taxonomy" id="237017"/>
    <lineage>
        <taxon>Bacteria</taxon>
        <taxon>Pseudomonadati</taxon>
        <taxon>Bacteroidota</taxon>
        <taxon>Cytophagia</taxon>
        <taxon>Cytophagales</taxon>
        <taxon>Cyclobacteriaceae</taxon>
        <taxon>Algoriphagus</taxon>
    </lineage>
</organism>
<evidence type="ECO:0000313" key="5">
    <source>
        <dbReference type="Proteomes" id="UP001157915"/>
    </source>
</evidence>
<protein>
    <submittedName>
        <fullName evidence="4">Tissue inhibitor of metalloproteinase</fullName>
    </submittedName>
</protein>
<evidence type="ECO:0000256" key="1">
    <source>
        <dbReference type="ARBA" id="ARBA00004613"/>
    </source>
</evidence>
<accession>A0ABY1NGT6</accession>
<dbReference type="EMBL" id="FXUA01000001">
    <property type="protein sequence ID" value="SMP09061.1"/>
    <property type="molecule type" value="Genomic_DNA"/>
</dbReference>
<dbReference type="SUPFAM" id="SSF50242">
    <property type="entry name" value="TIMP-like"/>
    <property type="match status" value="1"/>
</dbReference>
<feature type="signal peptide" evidence="3">
    <location>
        <begin position="1"/>
        <end position="18"/>
    </location>
</feature>
<keyword evidence="3" id="KW-0732">Signal</keyword>
<dbReference type="RefSeq" id="WP_283411733.1">
    <property type="nucleotide sequence ID" value="NZ_FXUA01000001.1"/>
</dbReference>
<evidence type="ECO:0000256" key="2">
    <source>
        <dbReference type="ARBA" id="ARBA00022525"/>
    </source>
</evidence>
<dbReference type="InterPro" id="IPR008993">
    <property type="entry name" value="TIMP-like_OB-fold"/>
</dbReference>
<keyword evidence="2" id="KW-0964">Secreted</keyword>
<reference evidence="4 5" key="1">
    <citation type="submission" date="2017-05" db="EMBL/GenBank/DDBJ databases">
        <authorList>
            <person name="Varghese N."/>
            <person name="Submissions S."/>
        </authorList>
    </citation>
    <scope>NUCLEOTIDE SEQUENCE [LARGE SCALE GENOMIC DNA]</scope>
    <source>
        <strain evidence="4 5">DSM 15360</strain>
    </source>
</reference>
<evidence type="ECO:0000313" key="4">
    <source>
        <dbReference type="EMBL" id="SMP09061.1"/>
    </source>
</evidence>
<dbReference type="Gene3D" id="2.40.50.120">
    <property type="match status" value="1"/>
</dbReference>
<keyword evidence="5" id="KW-1185">Reference proteome</keyword>
<name>A0ABY1NGT6_9BACT</name>
<comment type="subcellular location">
    <subcellularLocation>
        <location evidence="1">Secreted</location>
    </subcellularLocation>
</comment>
<feature type="chain" id="PRO_5045542148" evidence="3">
    <location>
        <begin position="19"/>
        <end position="249"/>
    </location>
</feature>
<dbReference type="InterPro" id="IPR001820">
    <property type="entry name" value="TIMP"/>
</dbReference>
<sequence length="249" mass="28570">MKFLLTLLILVFGNQAFACDCSFSTPTNSFVGSDFVGRIKILKVYPNQGKEQIYRADVQVVEHFKGPNLNFIYVYGRSDEKFGTSCSVFFPEGSDLLVTAHAKDDGRYVFGMCDYKINFKTNYRSKQRDLEFIRALSRYDNSITAHYIPYISPNFTLFLKSKNGIVLKENFALFEVVLDDQVNPSQVEIIKGFGDELDVEIVKELYQSTWKLNYYLESDKIDGAVKLIVAVYYYPAAEEYESFISIFAV</sequence>
<dbReference type="Proteomes" id="UP001157915">
    <property type="component" value="Unassembled WGS sequence"/>
</dbReference>
<comment type="caution">
    <text evidence="4">The sequence shown here is derived from an EMBL/GenBank/DDBJ whole genome shotgun (WGS) entry which is preliminary data.</text>
</comment>